<evidence type="ECO:0000313" key="3">
    <source>
        <dbReference type="Proteomes" id="UP000054270"/>
    </source>
</evidence>
<reference evidence="3" key="1">
    <citation type="submission" date="2014-04" db="EMBL/GenBank/DDBJ databases">
        <title>Evolutionary Origins and Diversification of the Mycorrhizal Mutualists.</title>
        <authorList>
            <consortium name="DOE Joint Genome Institute"/>
            <consortium name="Mycorrhizal Genomics Consortium"/>
            <person name="Kohler A."/>
            <person name="Kuo A."/>
            <person name="Nagy L.G."/>
            <person name="Floudas D."/>
            <person name="Copeland A."/>
            <person name="Barry K.W."/>
            <person name="Cichocki N."/>
            <person name="Veneault-Fourrey C."/>
            <person name="LaButti K."/>
            <person name="Lindquist E.A."/>
            <person name="Lipzen A."/>
            <person name="Lundell T."/>
            <person name="Morin E."/>
            <person name="Murat C."/>
            <person name="Riley R."/>
            <person name="Ohm R."/>
            <person name="Sun H."/>
            <person name="Tunlid A."/>
            <person name="Henrissat B."/>
            <person name="Grigoriev I.V."/>
            <person name="Hibbett D.S."/>
            <person name="Martin F."/>
        </authorList>
    </citation>
    <scope>NUCLEOTIDE SEQUENCE [LARGE SCALE GENOMIC DNA]</scope>
    <source>
        <strain evidence="3">FD-334 SS-4</strain>
    </source>
</reference>
<sequence>MQKMQRFRSTSRAPEPTIDPRHLSVARRASLEELRSNNSSPLLSVRGVYVRSRPTSPSPTFENWPYRPLPDPPQRAGNRDYMPLQGAHLATSFASFDVRDKKPIPGTPHPRGRRRVLSSASVDDAFVGTSRIAGPPPAYTHDYRGSARESTDDDDEVVYMKDRRKTIMIEIEREQMARLRDAAASLYFKVELAGGHIAGSIYEEPLACYAPHREPSVQHTVKFSATDTIAMFRRESQDLRSPSSEREFGPGNRSENNYAGSFFDHLDDEEQRLEEQEEPKKPKSGDNWAKAMKGLFKRLSNSRKGSLVTDDRSSMRSSAEGVPSSMRSSAEGVLPAPEKIKAASASLFNVRLGAAPPRTAGSKSVRAPSIKSTASRNVLVKNRKAKKVNQMSTPQTYALTSSARAVEGRMRPPSGSSSDYTDASRPMSWEWPDDLASESEVLLEAMEIIRRQKENNWVYTPAHGGREVRGKGNGYVQVEQRAYY</sequence>
<dbReference type="OrthoDB" id="3120022at2759"/>
<proteinExistence type="predicted"/>
<dbReference type="AlphaFoldDB" id="A0A0D2PYA9"/>
<feature type="region of interest" description="Disordered" evidence="1">
    <location>
        <begin position="1"/>
        <end position="22"/>
    </location>
</feature>
<feature type="region of interest" description="Disordered" evidence="1">
    <location>
        <begin position="127"/>
        <end position="153"/>
    </location>
</feature>
<gene>
    <name evidence="2" type="ORF">HYPSUDRAFT_65609</name>
</gene>
<dbReference type="EMBL" id="KN817537">
    <property type="protein sequence ID" value="KJA24400.1"/>
    <property type="molecule type" value="Genomic_DNA"/>
</dbReference>
<keyword evidence="3" id="KW-1185">Reference proteome</keyword>
<evidence type="ECO:0000313" key="2">
    <source>
        <dbReference type="EMBL" id="KJA24400.1"/>
    </source>
</evidence>
<name>A0A0D2PYA9_HYPSF</name>
<organism evidence="2 3">
    <name type="scientific">Hypholoma sublateritium (strain FD-334 SS-4)</name>
    <dbReference type="NCBI Taxonomy" id="945553"/>
    <lineage>
        <taxon>Eukaryota</taxon>
        <taxon>Fungi</taxon>
        <taxon>Dikarya</taxon>
        <taxon>Basidiomycota</taxon>
        <taxon>Agaricomycotina</taxon>
        <taxon>Agaricomycetes</taxon>
        <taxon>Agaricomycetidae</taxon>
        <taxon>Agaricales</taxon>
        <taxon>Agaricineae</taxon>
        <taxon>Strophariaceae</taxon>
        <taxon>Hypholoma</taxon>
    </lineage>
</organism>
<accession>A0A0D2PYA9</accession>
<feature type="region of interest" description="Disordered" evidence="1">
    <location>
        <begin position="234"/>
        <end position="261"/>
    </location>
</feature>
<feature type="region of interest" description="Disordered" evidence="1">
    <location>
        <begin position="395"/>
        <end position="427"/>
    </location>
</feature>
<feature type="compositionally biased region" description="Basic and acidic residues" evidence="1">
    <location>
        <begin position="141"/>
        <end position="150"/>
    </location>
</feature>
<protein>
    <submittedName>
        <fullName evidence="2">Uncharacterized protein</fullName>
    </submittedName>
</protein>
<evidence type="ECO:0000256" key="1">
    <source>
        <dbReference type="SAM" id="MobiDB-lite"/>
    </source>
</evidence>
<feature type="region of interest" description="Disordered" evidence="1">
    <location>
        <begin position="299"/>
        <end position="332"/>
    </location>
</feature>
<feature type="region of interest" description="Disordered" evidence="1">
    <location>
        <begin position="51"/>
        <end position="77"/>
    </location>
</feature>
<dbReference type="Proteomes" id="UP000054270">
    <property type="component" value="Unassembled WGS sequence"/>
</dbReference>
<feature type="region of interest" description="Disordered" evidence="1">
    <location>
        <begin position="99"/>
        <end position="118"/>
    </location>
</feature>
<feature type="compositionally biased region" description="Basic and acidic residues" evidence="1">
    <location>
        <begin position="234"/>
        <end position="248"/>
    </location>
</feature>